<protein>
    <submittedName>
        <fullName evidence="1">Uncharacterized protein</fullName>
    </submittedName>
</protein>
<dbReference type="AlphaFoldDB" id="A0A8R1TYX8"/>
<dbReference type="EMBL" id="CMVM020000190">
    <property type="status" value="NOT_ANNOTATED_CDS"/>
    <property type="molecule type" value="Genomic_DNA"/>
</dbReference>
<evidence type="ECO:0000313" key="2">
    <source>
        <dbReference type="Proteomes" id="UP000024404"/>
    </source>
</evidence>
<evidence type="ECO:0000313" key="1">
    <source>
        <dbReference type="EnsemblMetazoa" id="OVOC7192.1"/>
    </source>
</evidence>
<sequence>MERIQSWTNNIKSTKSSYGSEIKDYQSMIKMMGHRDDNDNERRRQIAKRVFQSREFSCPSPLYSFFSTTYFKNFKNQIRNIIPISRFLLQSSHEQDHQVPESTTPLTQQIFVESNCNIRKSRQQDVTIFKKKQVNDLKTPFQVIQHCPEDMKYEI</sequence>
<name>A0A8R1TYX8_ONCVO</name>
<dbReference type="EnsemblMetazoa" id="OVOC7192.1">
    <property type="protein sequence ID" value="OVOC7192.1"/>
    <property type="gene ID" value="WBGene00244001"/>
</dbReference>
<accession>A0A8R1TYX8</accession>
<keyword evidence="2" id="KW-1185">Reference proteome</keyword>
<dbReference type="Proteomes" id="UP000024404">
    <property type="component" value="Unassembled WGS sequence"/>
</dbReference>
<proteinExistence type="predicted"/>
<organism evidence="1 2">
    <name type="scientific">Onchocerca volvulus</name>
    <dbReference type="NCBI Taxonomy" id="6282"/>
    <lineage>
        <taxon>Eukaryota</taxon>
        <taxon>Metazoa</taxon>
        <taxon>Ecdysozoa</taxon>
        <taxon>Nematoda</taxon>
        <taxon>Chromadorea</taxon>
        <taxon>Rhabditida</taxon>
        <taxon>Spirurina</taxon>
        <taxon>Spiruromorpha</taxon>
        <taxon>Filarioidea</taxon>
        <taxon>Onchocercidae</taxon>
        <taxon>Onchocerca</taxon>
    </lineage>
</organism>
<reference evidence="1" key="2">
    <citation type="submission" date="2022-06" db="UniProtKB">
        <authorList>
            <consortium name="EnsemblMetazoa"/>
        </authorList>
    </citation>
    <scope>IDENTIFICATION</scope>
</reference>
<reference evidence="2" key="1">
    <citation type="submission" date="2013-10" db="EMBL/GenBank/DDBJ databases">
        <title>Genome sequencing of Onchocerca volvulus.</title>
        <authorList>
            <person name="Cotton J."/>
            <person name="Tsai J."/>
            <person name="Stanley E."/>
            <person name="Tracey A."/>
            <person name="Holroyd N."/>
            <person name="Lustigman S."/>
            <person name="Berriman M."/>
        </authorList>
    </citation>
    <scope>NUCLEOTIDE SEQUENCE</scope>
</reference>